<dbReference type="Proteomes" id="UP000814140">
    <property type="component" value="Unassembled WGS sequence"/>
</dbReference>
<dbReference type="EMBL" id="MU277197">
    <property type="protein sequence ID" value="KAI0065012.1"/>
    <property type="molecule type" value="Genomic_DNA"/>
</dbReference>
<reference evidence="1" key="1">
    <citation type="submission" date="2021-03" db="EMBL/GenBank/DDBJ databases">
        <authorList>
            <consortium name="DOE Joint Genome Institute"/>
            <person name="Ahrendt S."/>
            <person name="Looney B.P."/>
            <person name="Miyauchi S."/>
            <person name="Morin E."/>
            <person name="Drula E."/>
            <person name="Courty P.E."/>
            <person name="Chicoki N."/>
            <person name="Fauchery L."/>
            <person name="Kohler A."/>
            <person name="Kuo A."/>
            <person name="Labutti K."/>
            <person name="Pangilinan J."/>
            <person name="Lipzen A."/>
            <person name="Riley R."/>
            <person name="Andreopoulos W."/>
            <person name="He G."/>
            <person name="Johnson J."/>
            <person name="Barry K.W."/>
            <person name="Grigoriev I.V."/>
            <person name="Nagy L."/>
            <person name="Hibbett D."/>
            <person name="Henrissat B."/>
            <person name="Matheny P.B."/>
            <person name="Labbe J."/>
            <person name="Martin F."/>
        </authorList>
    </citation>
    <scope>NUCLEOTIDE SEQUENCE</scope>
    <source>
        <strain evidence="1">HHB10654</strain>
    </source>
</reference>
<evidence type="ECO:0000313" key="1">
    <source>
        <dbReference type="EMBL" id="KAI0065012.1"/>
    </source>
</evidence>
<sequence length="441" mass="48168">MTHRYNLRSTISPRRATRAQRAPYARSTPIRTNPPRAARYNPGAPVQPFPSAPSVVEDDDATMTGGGDFTDDEDSTYSGSPDRSSSPARSEATSRVSEISEREVLDLLLAEDGMDEDDAPATPTRPRTPQPVAPFDPGSVVRTPRRRLQASPDRIGGHNIPIWGLGYGSPAGSVVVEQTNVFVPQGQSPVDAIEAGRQRAAEKRRADFTRIQKEQLAKMEERDKAYNAERRHALRKELDEMGHDTDMDDMPWPYGGGPQATAGEVNPLEDAAPTPRPALAGRGRVQAQNFSSYDEFLESLLEEAPGQHRTHRGNESSPSPPPPASLSAQSRVRTWFEHHSPLAQSRPAAEQPAAGPSTRPFLGTDRRQAAQPTRQQARVEVTLQAQALGPLGGDLISVATWHPGYRQHWLGPLELVEKMCNCCRRGNHGESEAAVQGQSDT</sequence>
<name>A0ACB8T9P1_9AGAM</name>
<accession>A0ACB8T9P1</accession>
<protein>
    <submittedName>
        <fullName evidence="1">Uncharacterized protein</fullName>
    </submittedName>
</protein>
<organism evidence="1 2">
    <name type="scientific">Artomyces pyxidatus</name>
    <dbReference type="NCBI Taxonomy" id="48021"/>
    <lineage>
        <taxon>Eukaryota</taxon>
        <taxon>Fungi</taxon>
        <taxon>Dikarya</taxon>
        <taxon>Basidiomycota</taxon>
        <taxon>Agaricomycotina</taxon>
        <taxon>Agaricomycetes</taxon>
        <taxon>Russulales</taxon>
        <taxon>Auriscalpiaceae</taxon>
        <taxon>Artomyces</taxon>
    </lineage>
</organism>
<evidence type="ECO:0000313" key="2">
    <source>
        <dbReference type="Proteomes" id="UP000814140"/>
    </source>
</evidence>
<gene>
    <name evidence="1" type="ORF">BV25DRAFT_224555</name>
</gene>
<keyword evidence="2" id="KW-1185">Reference proteome</keyword>
<reference evidence="1" key="2">
    <citation type="journal article" date="2022" name="New Phytol.">
        <title>Evolutionary transition to the ectomycorrhizal habit in the genomes of a hyperdiverse lineage of mushroom-forming fungi.</title>
        <authorList>
            <person name="Looney B."/>
            <person name="Miyauchi S."/>
            <person name="Morin E."/>
            <person name="Drula E."/>
            <person name="Courty P.E."/>
            <person name="Kohler A."/>
            <person name="Kuo A."/>
            <person name="LaButti K."/>
            <person name="Pangilinan J."/>
            <person name="Lipzen A."/>
            <person name="Riley R."/>
            <person name="Andreopoulos W."/>
            <person name="He G."/>
            <person name="Johnson J."/>
            <person name="Nolan M."/>
            <person name="Tritt A."/>
            <person name="Barry K.W."/>
            <person name="Grigoriev I.V."/>
            <person name="Nagy L.G."/>
            <person name="Hibbett D."/>
            <person name="Henrissat B."/>
            <person name="Matheny P.B."/>
            <person name="Labbe J."/>
            <person name="Martin F.M."/>
        </authorList>
    </citation>
    <scope>NUCLEOTIDE SEQUENCE</scope>
    <source>
        <strain evidence="1">HHB10654</strain>
    </source>
</reference>
<comment type="caution">
    <text evidence="1">The sequence shown here is derived from an EMBL/GenBank/DDBJ whole genome shotgun (WGS) entry which is preliminary data.</text>
</comment>
<proteinExistence type="predicted"/>